<reference evidence="2 3" key="1">
    <citation type="journal article" date="2003" name="PLoS Biol.">
        <title>The genome sequence of Caenorhabditis briggsae: a platform for comparative genomics.</title>
        <authorList>
            <person name="Stein L.D."/>
            <person name="Bao Z."/>
            <person name="Blasiar D."/>
            <person name="Blumenthal T."/>
            <person name="Brent M.R."/>
            <person name="Chen N."/>
            <person name="Chinwalla A."/>
            <person name="Clarke L."/>
            <person name="Clee C."/>
            <person name="Coghlan A."/>
            <person name="Coulson A."/>
            <person name="D'Eustachio P."/>
            <person name="Fitch D.H."/>
            <person name="Fulton L.A."/>
            <person name="Fulton R.E."/>
            <person name="Griffiths-Jones S."/>
            <person name="Harris T.W."/>
            <person name="Hillier L.W."/>
            <person name="Kamath R."/>
            <person name="Kuwabara P.E."/>
            <person name="Mardis E.R."/>
            <person name="Marra M.A."/>
            <person name="Miner T.L."/>
            <person name="Minx P."/>
            <person name="Mullikin J.C."/>
            <person name="Plumb R.W."/>
            <person name="Rogers J."/>
            <person name="Schein J.E."/>
            <person name="Sohrmann M."/>
            <person name="Spieth J."/>
            <person name="Stajich J.E."/>
            <person name="Wei C."/>
            <person name="Willey D."/>
            <person name="Wilson R.K."/>
            <person name="Durbin R."/>
            <person name="Waterston R.H."/>
        </authorList>
    </citation>
    <scope>NUCLEOTIDE SEQUENCE [LARGE SCALE GENOMIC DNA]</scope>
    <source>
        <strain evidence="2 3">AF16</strain>
    </source>
</reference>
<protein>
    <submittedName>
        <fullName evidence="2">Protein CBG11631</fullName>
    </submittedName>
</protein>
<feature type="compositionally biased region" description="Low complexity" evidence="1">
    <location>
        <begin position="360"/>
        <end position="373"/>
    </location>
</feature>
<dbReference type="GeneID" id="8574740"/>
<feature type="region of interest" description="Disordered" evidence="1">
    <location>
        <begin position="336"/>
        <end position="381"/>
    </location>
</feature>
<dbReference type="WormBase" id="CBG11631">
    <property type="protein sequence ID" value="CBP45608"/>
    <property type="gene ID" value="WBGene00032726"/>
</dbReference>
<proteinExistence type="predicted"/>
<reference evidence="2 3" key="2">
    <citation type="journal article" date="2011" name="PLoS Genet.">
        <title>Caenorhabditis briggsae recombinant inbred line genotypes reveal inter-strain incompatibility and the evolution of recombination.</title>
        <authorList>
            <person name="Ross J.A."/>
            <person name="Koboldt D.C."/>
            <person name="Staisch J.E."/>
            <person name="Chamberlin H.M."/>
            <person name="Gupta B.P."/>
            <person name="Miller R.D."/>
            <person name="Baird S.E."/>
            <person name="Haag E.S."/>
        </authorList>
    </citation>
    <scope>NUCLEOTIDE SEQUENCE [LARGE SCALE GENOMIC DNA]</scope>
    <source>
        <strain evidence="2 3">AF16</strain>
    </source>
</reference>
<organism evidence="2 3">
    <name type="scientific">Caenorhabditis briggsae</name>
    <dbReference type="NCBI Taxonomy" id="6238"/>
    <lineage>
        <taxon>Eukaryota</taxon>
        <taxon>Metazoa</taxon>
        <taxon>Ecdysozoa</taxon>
        <taxon>Nematoda</taxon>
        <taxon>Chromadorea</taxon>
        <taxon>Rhabditida</taxon>
        <taxon>Rhabditina</taxon>
        <taxon>Rhabditomorpha</taxon>
        <taxon>Rhabditoidea</taxon>
        <taxon>Rhabditidae</taxon>
        <taxon>Peloderinae</taxon>
        <taxon>Caenorhabditis</taxon>
    </lineage>
</organism>
<evidence type="ECO:0000313" key="2">
    <source>
        <dbReference type="EMBL" id="CAP30758.1"/>
    </source>
</evidence>
<gene>
    <name evidence="2 4" type="ORF">CBG11631</name>
    <name evidence="2" type="ORF">CBG_11631</name>
</gene>
<dbReference type="InParanoid" id="A8XDN8"/>
<feature type="compositionally biased region" description="Polar residues" evidence="1">
    <location>
        <begin position="341"/>
        <end position="353"/>
    </location>
</feature>
<evidence type="ECO:0000313" key="3">
    <source>
        <dbReference type="Proteomes" id="UP000008549"/>
    </source>
</evidence>
<feature type="region of interest" description="Disordered" evidence="1">
    <location>
        <begin position="426"/>
        <end position="445"/>
    </location>
</feature>
<dbReference type="KEGG" id="cbr:CBG_11631"/>
<name>A8XDN8_CAEBR</name>
<evidence type="ECO:0000313" key="4">
    <source>
        <dbReference type="WormBase" id="CBG11631"/>
    </source>
</evidence>
<dbReference type="HOGENOM" id="CLU_485049_0_0_1"/>
<accession>A8XDN8</accession>
<dbReference type="EMBL" id="HE600992">
    <property type="protein sequence ID" value="CAP30758.1"/>
    <property type="molecule type" value="Genomic_DNA"/>
</dbReference>
<dbReference type="Proteomes" id="UP000008549">
    <property type="component" value="Unassembled WGS sequence"/>
</dbReference>
<dbReference type="CTD" id="8574740"/>
<sequence>LPTLNSYGRSHLVWRIFPSGNFPPGKKRNDIPRRIEEKKRTATTPFIYYKNDSLQLSAHRKIVYAMMSSKENDNKNKRKQGDQHSMTTIIPRFQARRKEVDSGKKPLDKKKIAELFTKIDQKEMAGNASGSVPEAHKDSTRPSLLDEFQSWNNAASSSNQIPNSTSLSLSTDCPSSSAMNITRQASNRCRSASHIAAPLTEVRHFRMNTPFNPTQSEATVGRNAGEHLAINAPSHPIEIEYDAPQAPTPSVNITRTDGTSPNSIDDIVDRIARGDDSRVGQSSTRKISRRKPISVPATWIDQTGKKIGDAQRTVRDHIAEILAKKKLPSIAETVNLGAGNMGNQETQPTSLSSDARRNSSDSTVNSRSTSQSVAQPEVFATSSNDGNSLLLEIVEDTGVEDNFRMNTPIGMYNEFPQVDIFSVSDYSHSPAPRRDDQPSTSEWYPTSEALDSHSFAPAIIGYNRPSSSSQISSYSLPNLIPTDGATHQTTLSIVPPPRMIESIMKKVSNEMKEREESGSLDFGPIRVKLTATGKELDDSISFLNNLRAQLESAKQAGSYQQL</sequence>
<keyword evidence="3" id="KW-1185">Reference proteome</keyword>
<feature type="non-terminal residue" evidence="2">
    <location>
        <position position="1"/>
    </location>
</feature>
<evidence type="ECO:0000256" key="1">
    <source>
        <dbReference type="SAM" id="MobiDB-lite"/>
    </source>
</evidence>
<dbReference type="RefSeq" id="XP_002632744.1">
    <property type="nucleotide sequence ID" value="XM_002632698.1"/>
</dbReference>
<dbReference type="AlphaFoldDB" id="A8XDN8"/>